<organism evidence="1 2">
    <name type="scientific">Mariprofundus ferrooxydans PV-1</name>
    <dbReference type="NCBI Taxonomy" id="314345"/>
    <lineage>
        <taxon>Bacteria</taxon>
        <taxon>Pseudomonadati</taxon>
        <taxon>Pseudomonadota</taxon>
        <taxon>Candidatius Mariprofundia</taxon>
        <taxon>Mariprofundales</taxon>
        <taxon>Mariprofundaceae</taxon>
        <taxon>Mariprofundus</taxon>
    </lineage>
</organism>
<evidence type="ECO:0000313" key="2">
    <source>
        <dbReference type="Proteomes" id="UP000005297"/>
    </source>
</evidence>
<dbReference type="HOGENOM" id="CLU_154605_0_0_0"/>
<protein>
    <submittedName>
        <fullName evidence="1">Uncharacterized protein</fullName>
    </submittedName>
</protein>
<dbReference type="OrthoDB" id="6182692at2"/>
<dbReference type="eggNOG" id="ENOG5032ZJ6">
    <property type="taxonomic scope" value="Bacteria"/>
</dbReference>
<dbReference type="InParanoid" id="Q0EXJ4"/>
<proteinExistence type="predicted"/>
<dbReference type="EMBL" id="AATS01000013">
    <property type="protein sequence ID" value="EAU54053.1"/>
    <property type="molecule type" value="Genomic_DNA"/>
</dbReference>
<gene>
    <name evidence="1" type="ORF">SPV1_03413</name>
</gene>
<reference evidence="1 2" key="1">
    <citation type="submission" date="2006-09" db="EMBL/GenBank/DDBJ databases">
        <authorList>
            <person name="Emerson D."/>
            <person name="Ferriera S."/>
            <person name="Johnson J."/>
            <person name="Kravitz S."/>
            <person name="Halpern A."/>
            <person name="Remington K."/>
            <person name="Beeson K."/>
            <person name="Tran B."/>
            <person name="Rogers Y.-H."/>
            <person name="Friedman R."/>
            <person name="Venter J.C."/>
        </authorList>
    </citation>
    <scope>NUCLEOTIDE SEQUENCE [LARGE SCALE GENOMIC DNA]</scope>
    <source>
        <strain evidence="1 2">PV-1</strain>
    </source>
</reference>
<name>Q0EXJ4_9PROT</name>
<evidence type="ECO:0000313" key="1">
    <source>
        <dbReference type="EMBL" id="EAU54053.1"/>
    </source>
</evidence>
<dbReference type="AlphaFoldDB" id="Q0EXJ4"/>
<dbReference type="RefSeq" id="WP_009850923.1">
    <property type="nucleotide sequence ID" value="NZ_DS022295.1"/>
</dbReference>
<dbReference type="Proteomes" id="UP000005297">
    <property type="component" value="Unassembled WGS sequence"/>
</dbReference>
<comment type="caution">
    <text evidence="1">The sequence shown here is derived from an EMBL/GenBank/DDBJ whole genome shotgun (WGS) entry which is preliminary data.</text>
</comment>
<keyword evidence="2" id="KW-1185">Reference proteome</keyword>
<sequence length="110" mass="12623">MEIPPVARICEAIEVAHARIQTDFADINPVVAVNKQMRNYGIPSDVMTIDCLKSGKRILLVFHDSQPDLANYQFCRRDADPGDEFESIPLQSLTEQQLYDWMKDTFSRPH</sequence>
<accession>Q0EXJ4</accession>